<dbReference type="PANTHER" id="PTHR46910">
    <property type="entry name" value="TRANSCRIPTION FACTOR PDR1"/>
    <property type="match status" value="1"/>
</dbReference>
<dbReference type="PROSITE" id="PS50048">
    <property type="entry name" value="ZN2_CY6_FUNGAL_2"/>
    <property type="match status" value="1"/>
</dbReference>
<dbReference type="InterPro" id="IPR001138">
    <property type="entry name" value="Zn2Cys6_DnaBD"/>
</dbReference>
<keyword evidence="1" id="KW-0479">Metal-binding</keyword>
<evidence type="ECO:0000313" key="6">
    <source>
        <dbReference type="Proteomes" id="UP000256328"/>
    </source>
</evidence>
<dbReference type="GO" id="GO:0008270">
    <property type="term" value="F:zinc ion binding"/>
    <property type="evidence" value="ECO:0007669"/>
    <property type="project" value="InterPro"/>
</dbReference>
<feature type="compositionally biased region" description="Basic and acidic residues" evidence="3">
    <location>
        <begin position="199"/>
        <end position="210"/>
    </location>
</feature>
<dbReference type="OrthoDB" id="3548654at2759"/>
<protein>
    <recommendedName>
        <fullName evidence="4">Zn(2)-C6 fungal-type domain-containing protein</fullName>
    </recommendedName>
</protein>
<dbReference type="InterPro" id="IPR050987">
    <property type="entry name" value="AtrR-like"/>
</dbReference>
<keyword evidence="2" id="KW-0539">Nucleus</keyword>
<dbReference type="InterPro" id="IPR007219">
    <property type="entry name" value="XnlR_reg_dom"/>
</dbReference>
<feature type="domain" description="Zn(2)-C6 fungal-type" evidence="4">
    <location>
        <begin position="144"/>
        <end position="173"/>
    </location>
</feature>
<dbReference type="PROSITE" id="PS00463">
    <property type="entry name" value="ZN2_CY6_FUNGAL_1"/>
    <property type="match status" value="1"/>
</dbReference>
<gene>
    <name evidence="5" type="ORF">BP5796_08696</name>
</gene>
<evidence type="ECO:0000259" key="4">
    <source>
        <dbReference type="PROSITE" id="PS50048"/>
    </source>
</evidence>
<dbReference type="Gene3D" id="4.10.240.10">
    <property type="entry name" value="Zn(2)-C6 fungal-type DNA-binding domain"/>
    <property type="match status" value="1"/>
</dbReference>
<name>A0A3D8R8C9_9HELO</name>
<comment type="caution">
    <text evidence="5">The sequence shown here is derived from an EMBL/GenBank/DDBJ whole genome shotgun (WGS) entry which is preliminary data.</text>
</comment>
<keyword evidence="6" id="KW-1185">Reference proteome</keyword>
<dbReference type="Proteomes" id="UP000256328">
    <property type="component" value="Unassembled WGS sequence"/>
</dbReference>
<dbReference type="GO" id="GO:0006351">
    <property type="term" value="P:DNA-templated transcription"/>
    <property type="evidence" value="ECO:0007669"/>
    <property type="project" value="InterPro"/>
</dbReference>
<feature type="region of interest" description="Disordered" evidence="3">
    <location>
        <begin position="192"/>
        <end position="229"/>
    </location>
</feature>
<reference evidence="5 6" key="1">
    <citation type="journal article" date="2018" name="IMA Fungus">
        <title>IMA Genome-F 9: Draft genome sequence of Annulohypoxylon stygium, Aspergillus mulundensis, Berkeleyomyces basicola (syn. Thielaviopsis basicola), Ceratocystis smalleyi, two Cercospora beticola strains, Coleophoma cylindrospora, Fusarium fracticaudum, Phialophora cf. hyalina, and Morchella septimelata.</title>
        <authorList>
            <person name="Wingfield B.D."/>
            <person name="Bills G.F."/>
            <person name="Dong Y."/>
            <person name="Huang W."/>
            <person name="Nel W.J."/>
            <person name="Swalarsk-Parry B.S."/>
            <person name="Vaghefi N."/>
            <person name="Wilken P.M."/>
            <person name="An Z."/>
            <person name="de Beer Z.W."/>
            <person name="De Vos L."/>
            <person name="Chen L."/>
            <person name="Duong T.A."/>
            <person name="Gao Y."/>
            <person name="Hammerbacher A."/>
            <person name="Kikkert J.R."/>
            <person name="Li Y."/>
            <person name="Li H."/>
            <person name="Li K."/>
            <person name="Li Q."/>
            <person name="Liu X."/>
            <person name="Ma X."/>
            <person name="Naidoo K."/>
            <person name="Pethybridge S.J."/>
            <person name="Sun J."/>
            <person name="Steenkamp E.T."/>
            <person name="van der Nest M.A."/>
            <person name="van Wyk S."/>
            <person name="Wingfield M.J."/>
            <person name="Xiong C."/>
            <person name="Yue Q."/>
            <person name="Zhang X."/>
        </authorList>
    </citation>
    <scope>NUCLEOTIDE SEQUENCE [LARGE SCALE GENOMIC DNA]</scope>
    <source>
        <strain evidence="5 6">BP5796</strain>
    </source>
</reference>
<dbReference type="SMART" id="SM00906">
    <property type="entry name" value="Fungal_trans"/>
    <property type="match status" value="1"/>
</dbReference>
<dbReference type="InterPro" id="IPR036864">
    <property type="entry name" value="Zn2-C6_fun-type_DNA-bd_sf"/>
</dbReference>
<dbReference type="Pfam" id="PF00172">
    <property type="entry name" value="Zn_clus"/>
    <property type="match status" value="1"/>
</dbReference>
<dbReference type="CDD" id="cd12148">
    <property type="entry name" value="fungal_TF_MHR"/>
    <property type="match status" value="1"/>
</dbReference>
<accession>A0A3D8R8C9</accession>
<evidence type="ECO:0000256" key="1">
    <source>
        <dbReference type="ARBA" id="ARBA00022723"/>
    </source>
</evidence>
<evidence type="ECO:0000256" key="3">
    <source>
        <dbReference type="SAM" id="MobiDB-lite"/>
    </source>
</evidence>
<evidence type="ECO:0000256" key="2">
    <source>
        <dbReference type="ARBA" id="ARBA00023242"/>
    </source>
</evidence>
<organism evidence="5 6">
    <name type="scientific">Coleophoma crateriformis</name>
    <dbReference type="NCBI Taxonomy" id="565419"/>
    <lineage>
        <taxon>Eukaryota</taxon>
        <taxon>Fungi</taxon>
        <taxon>Dikarya</taxon>
        <taxon>Ascomycota</taxon>
        <taxon>Pezizomycotina</taxon>
        <taxon>Leotiomycetes</taxon>
        <taxon>Helotiales</taxon>
        <taxon>Dermateaceae</taxon>
        <taxon>Coleophoma</taxon>
    </lineage>
</organism>
<dbReference type="GO" id="GO:0000981">
    <property type="term" value="F:DNA-binding transcription factor activity, RNA polymerase II-specific"/>
    <property type="evidence" value="ECO:0007669"/>
    <property type="project" value="InterPro"/>
</dbReference>
<dbReference type="SUPFAM" id="SSF57701">
    <property type="entry name" value="Zn2/Cys6 DNA-binding domain"/>
    <property type="match status" value="1"/>
</dbReference>
<sequence length="727" mass="81170">MVKLLKVKGSSYYLVALPNSEVLQDFLTPTLPMVEWVVSRTFSTHSMEWVAKASTHRGCTQWGPMTHPPAQSLIDYCTDAVNHSATIASRIRNRNGLRVRGNNPRFNAVDISVPQTSDLLNITEATSRMDSTTTSARPGRRSNACRRCRQRKIRCTGSQPCANCSRRNFDCIIDDEGRRIVVSQRYLRELQQAAGSERTQAERASKESESGHATLPQLPAPGDVDNRESLNLPSSHGAQVPVTYLHQVQTNPPVPQVPTLELVNPLATTNSSYLSDGAGRPRSLGESSLWACSRRALDLIRSQLDSAESPEIQLNEESLAYHLSWGSHVLDNESITSDLPSIDHALYLLNGVKFHVGQMYHLFDENEFMTHFHEFYKSPAEISESRRIWFVHFLALLALGKAVSVAPLKGATSPPGANFFLRAMNLLPDASYLFRDALTAIEALCVISLYLQLADMRNSAFIHIGQALRMALVFGLHRDRPLQKWDEQATARCIEVWWTVYILDRDFTSTMGVPTSINDNDITTPMPQPQGYQKNTALHLHVRLSRLVAQVVNKCSLPFDLERIFSAAFVHLMSSFITPGITNPYPLREEFILVLDELVARGSVPARFRKADLEALENMMRQWDTSKRSNESINGFSNYQGADSMHQHIPSQASLEEEDSGATISRPEQLYGGLSDGLSIGQILNVAQIVDVQQDMLNPGIGWAGSWLWENEESFGVSDNPIGFHKV</sequence>
<dbReference type="Pfam" id="PF04082">
    <property type="entry name" value="Fungal_trans"/>
    <property type="match status" value="1"/>
</dbReference>
<evidence type="ECO:0000313" key="5">
    <source>
        <dbReference type="EMBL" id="RDW70299.1"/>
    </source>
</evidence>
<dbReference type="GO" id="GO:0003677">
    <property type="term" value="F:DNA binding"/>
    <property type="evidence" value="ECO:0007669"/>
    <property type="project" value="InterPro"/>
</dbReference>
<dbReference type="SMART" id="SM00066">
    <property type="entry name" value="GAL4"/>
    <property type="match status" value="1"/>
</dbReference>
<dbReference type="CDD" id="cd00067">
    <property type="entry name" value="GAL4"/>
    <property type="match status" value="1"/>
</dbReference>
<proteinExistence type="predicted"/>
<dbReference type="EMBL" id="PDLN01000012">
    <property type="protein sequence ID" value="RDW70299.1"/>
    <property type="molecule type" value="Genomic_DNA"/>
</dbReference>
<dbReference type="AlphaFoldDB" id="A0A3D8R8C9"/>
<dbReference type="PANTHER" id="PTHR46910:SF32">
    <property type="entry name" value="TRANSCRIPTION FACTOR DOMAIN-CONTAINING PROTEIN-RELATED"/>
    <property type="match status" value="1"/>
</dbReference>